<accession>J9F1U0</accession>
<comment type="caution">
    <text evidence="1">The sequence shown here is derived from an EMBL/GenBank/DDBJ whole genome shotgun (WGS) entry which is preliminary data.</text>
</comment>
<name>J9F1U0_WUCBA</name>
<dbReference type="AlphaFoldDB" id="J9F1U0"/>
<evidence type="ECO:0000313" key="1">
    <source>
        <dbReference type="EMBL" id="EJW81319.1"/>
    </source>
</evidence>
<dbReference type="Proteomes" id="UP000004810">
    <property type="component" value="Unassembled WGS sequence"/>
</dbReference>
<sequence>METTFDVDGNMITTAIETARMLPSSFLVNHRSDSNRSLHLLGIPLPGLAAHIRCKSNTDIPLHIAANANKKNEVAMSGTISSDLLNQLLASSSTISEGLGNVSTSTINRLGIEKPMCMADTLPALAEVREEGS</sequence>
<protein>
    <submittedName>
        <fullName evidence="1">Uncharacterized protein</fullName>
    </submittedName>
</protein>
<evidence type="ECO:0000313" key="2">
    <source>
        <dbReference type="Proteomes" id="UP000004810"/>
    </source>
</evidence>
<dbReference type="EMBL" id="ADBV01003744">
    <property type="protein sequence ID" value="EJW81319.1"/>
    <property type="molecule type" value="Genomic_DNA"/>
</dbReference>
<reference evidence="2" key="1">
    <citation type="submission" date="2012-08" db="EMBL/GenBank/DDBJ databases">
        <title>The Genome Sequence of Wuchereria bancrofti.</title>
        <authorList>
            <person name="Nutman T.B."/>
            <person name="Fink D.L."/>
            <person name="Russ C."/>
            <person name="Young S."/>
            <person name="Zeng Q."/>
            <person name="Koehrsen M."/>
            <person name="Alvarado L."/>
            <person name="Berlin A."/>
            <person name="Chapman S.B."/>
            <person name="Chen Z."/>
            <person name="Freedman E."/>
            <person name="Gellesch M."/>
            <person name="Goldberg J."/>
            <person name="Griggs A."/>
            <person name="Gujja S."/>
            <person name="Heilman E.R."/>
            <person name="Heiman D."/>
            <person name="Hepburn T."/>
            <person name="Howarth C."/>
            <person name="Jen D."/>
            <person name="Larson L."/>
            <person name="Lewis B."/>
            <person name="Mehta T."/>
            <person name="Park D."/>
            <person name="Pearson M."/>
            <person name="Roberts A."/>
            <person name="Saif S."/>
            <person name="Shea T."/>
            <person name="Shenoy N."/>
            <person name="Sisk P."/>
            <person name="Stolte C."/>
            <person name="Sykes S."/>
            <person name="Walk T."/>
            <person name="White J."/>
            <person name="Yandava C."/>
            <person name="Haas B."/>
            <person name="Henn M.R."/>
            <person name="Nusbaum C."/>
            <person name="Birren B."/>
        </authorList>
    </citation>
    <scope>NUCLEOTIDE SEQUENCE [LARGE SCALE GENOMIC DNA]</scope>
    <source>
        <strain evidence="2">NA</strain>
    </source>
</reference>
<organism evidence="1 2">
    <name type="scientific">Wuchereria bancrofti</name>
    <dbReference type="NCBI Taxonomy" id="6293"/>
    <lineage>
        <taxon>Eukaryota</taxon>
        <taxon>Metazoa</taxon>
        <taxon>Ecdysozoa</taxon>
        <taxon>Nematoda</taxon>
        <taxon>Chromadorea</taxon>
        <taxon>Rhabditida</taxon>
        <taxon>Spirurina</taxon>
        <taxon>Spiruromorpha</taxon>
        <taxon>Filarioidea</taxon>
        <taxon>Onchocercidae</taxon>
        <taxon>Wuchereria</taxon>
    </lineage>
</organism>
<gene>
    <name evidence="1" type="ORF">WUBG_07774</name>
</gene>
<proteinExistence type="predicted"/>